<evidence type="ECO:0000313" key="3">
    <source>
        <dbReference type="Proteomes" id="UP000005384"/>
    </source>
</evidence>
<feature type="domain" description="Phage tail tape measure protein" evidence="1">
    <location>
        <begin position="65"/>
        <end position="274"/>
    </location>
</feature>
<dbReference type="Pfam" id="PF10145">
    <property type="entry name" value="PhageMin_Tail"/>
    <property type="match status" value="1"/>
</dbReference>
<dbReference type="Proteomes" id="UP000005384">
    <property type="component" value="Unassembled WGS sequence"/>
</dbReference>
<dbReference type="RefSeq" id="WP_006780107.1">
    <property type="nucleotide sequence ID" value="NZ_CP040506.1"/>
</dbReference>
<keyword evidence="3" id="KW-1185">Reference proteome</keyword>
<protein>
    <submittedName>
        <fullName evidence="2">Phage tail tape measure protein, TP901 family, core region</fullName>
    </submittedName>
</protein>
<gene>
    <name evidence="2" type="ORF">HMPREF9473_02127</name>
</gene>
<evidence type="ECO:0000313" key="2">
    <source>
        <dbReference type="EMBL" id="EHI59889.1"/>
    </source>
</evidence>
<dbReference type="EMBL" id="ADLN01000043">
    <property type="protein sequence ID" value="EHI59889.1"/>
    <property type="molecule type" value="Genomic_DNA"/>
</dbReference>
<proteinExistence type="predicted"/>
<dbReference type="InterPro" id="IPR010090">
    <property type="entry name" value="Phage_tape_meas"/>
</dbReference>
<dbReference type="NCBIfam" id="TIGR01760">
    <property type="entry name" value="tape_meas_TP901"/>
    <property type="match status" value="1"/>
</dbReference>
<dbReference type="HOGENOM" id="CLU_723148_0_0_9"/>
<reference evidence="2 3" key="1">
    <citation type="submission" date="2011-08" db="EMBL/GenBank/DDBJ databases">
        <title>The Genome Sequence of Clostridium hathewayi WAL-18680.</title>
        <authorList>
            <consortium name="The Broad Institute Genome Sequencing Platform"/>
            <person name="Earl A."/>
            <person name="Ward D."/>
            <person name="Feldgarden M."/>
            <person name="Gevers D."/>
            <person name="Finegold S.M."/>
            <person name="Summanen P.H."/>
            <person name="Molitoris D.R."/>
            <person name="Song M."/>
            <person name="Daigneault M."/>
            <person name="Allen-Vercoe E."/>
            <person name="Young S.K."/>
            <person name="Zeng Q."/>
            <person name="Gargeya S."/>
            <person name="Fitzgerald M."/>
            <person name="Haas B."/>
            <person name="Abouelleil A."/>
            <person name="Alvarado L."/>
            <person name="Arachchi H.M."/>
            <person name="Berlin A."/>
            <person name="Brown A."/>
            <person name="Chapman S.B."/>
            <person name="Chen Z."/>
            <person name="Dunbar C."/>
            <person name="Freedman E."/>
            <person name="Gearin G."/>
            <person name="Gellesch M."/>
            <person name="Goldberg J."/>
            <person name="Griggs A."/>
            <person name="Gujja S."/>
            <person name="Heiman D."/>
            <person name="Howarth C."/>
            <person name="Larson L."/>
            <person name="Lui A."/>
            <person name="MacDonald P.J.P."/>
            <person name="Montmayeur A."/>
            <person name="Murphy C."/>
            <person name="Neiman D."/>
            <person name="Pearson M."/>
            <person name="Priest M."/>
            <person name="Roberts A."/>
            <person name="Saif S."/>
            <person name="Shea T."/>
            <person name="Shenoy N."/>
            <person name="Sisk P."/>
            <person name="Stolte C."/>
            <person name="Sykes S."/>
            <person name="Wortman J."/>
            <person name="Nusbaum C."/>
            <person name="Birren B."/>
        </authorList>
    </citation>
    <scope>NUCLEOTIDE SEQUENCE [LARGE SCALE GENOMIC DNA]</scope>
    <source>
        <strain evidence="2 3">WAL-18680</strain>
    </source>
</reference>
<dbReference type="AlphaFoldDB" id="G5IF50"/>
<dbReference type="OrthoDB" id="2476793at2"/>
<dbReference type="PATRIC" id="fig|742737.3.peg.2151"/>
<sequence>MDNSKNDADSISMLKKLATSSLSSVWNQIKKMPHAILELDSAMTDLQLTTNSTATELEVFYKRSNEVAKSLGISTSAVIQATTDWTKLGYSIKEAQSLAKTSSILSSISPGMDISNATKAIANAMKVYGIEAGDTLDGIASKINIVGKSLSISNQDISEILNTSATAMKASNIGLEETIALGTAAQATIRDTVEVGNALNTVSSRIQGFGGETNNLSANLAQLNRDIYNLTNHQVSIRFDDNTYKDIYTILDEINRVWGNLTDSQRFGILSELFSPEQANAGSAIITNFDKARQAIDLMQNSAGNAMAEMNAVYDRVEYKLNQLSQVSTGIAQNLFLQDDMKNTVDILISLANVFGFITEKIGLFGTALGGVGLTAFVKNFA</sequence>
<organism evidence="2 3">
    <name type="scientific">Hungatella hathewayi WAL-18680</name>
    <dbReference type="NCBI Taxonomy" id="742737"/>
    <lineage>
        <taxon>Bacteria</taxon>
        <taxon>Bacillati</taxon>
        <taxon>Bacillota</taxon>
        <taxon>Clostridia</taxon>
        <taxon>Lachnospirales</taxon>
        <taxon>Lachnospiraceae</taxon>
        <taxon>Hungatella</taxon>
    </lineage>
</organism>
<comment type="caution">
    <text evidence="2">The sequence shown here is derived from an EMBL/GenBank/DDBJ whole genome shotgun (WGS) entry which is preliminary data.</text>
</comment>
<evidence type="ECO:0000259" key="1">
    <source>
        <dbReference type="Pfam" id="PF10145"/>
    </source>
</evidence>
<name>G5IF50_9FIRM</name>
<accession>G5IF50</accession>